<feature type="compositionally biased region" description="Low complexity" evidence="6">
    <location>
        <begin position="477"/>
        <end position="487"/>
    </location>
</feature>
<evidence type="ECO:0000256" key="4">
    <source>
        <dbReference type="ARBA" id="ARBA00023136"/>
    </source>
</evidence>
<keyword evidence="2 7" id="KW-0812">Transmembrane</keyword>
<evidence type="ECO:0000256" key="2">
    <source>
        <dbReference type="ARBA" id="ARBA00022692"/>
    </source>
</evidence>
<accession>A0A9W7XXM0</accession>
<evidence type="ECO:0000256" key="5">
    <source>
        <dbReference type="ARBA" id="ARBA00032658"/>
    </source>
</evidence>
<feature type="transmembrane region" description="Helical" evidence="7">
    <location>
        <begin position="156"/>
        <end position="177"/>
    </location>
</feature>
<keyword evidence="10" id="KW-1185">Reference proteome</keyword>
<organism evidence="9 10">
    <name type="scientific">Coemansia erecta</name>
    <dbReference type="NCBI Taxonomy" id="147472"/>
    <lineage>
        <taxon>Eukaryota</taxon>
        <taxon>Fungi</taxon>
        <taxon>Fungi incertae sedis</taxon>
        <taxon>Zoopagomycota</taxon>
        <taxon>Kickxellomycotina</taxon>
        <taxon>Kickxellomycetes</taxon>
        <taxon>Kickxellales</taxon>
        <taxon>Kickxellaceae</taxon>
        <taxon>Coemansia</taxon>
    </lineage>
</organism>
<dbReference type="InterPro" id="IPR001193">
    <property type="entry name" value="MBTPS2"/>
</dbReference>
<dbReference type="GO" id="GO:0005737">
    <property type="term" value="C:cytoplasm"/>
    <property type="evidence" value="ECO:0007669"/>
    <property type="project" value="TreeGrafter"/>
</dbReference>
<reference evidence="9" key="1">
    <citation type="submission" date="2022-07" db="EMBL/GenBank/DDBJ databases">
        <title>Phylogenomic reconstructions and comparative analyses of Kickxellomycotina fungi.</title>
        <authorList>
            <person name="Reynolds N.K."/>
            <person name="Stajich J.E."/>
            <person name="Barry K."/>
            <person name="Grigoriev I.V."/>
            <person name="Crous P."/>
            <person name="Smith M.E."/>
        </authorList>
    </citation>
    <scope>NUCLEOTIDE SEQUENCE</scope>
    <source>
        <strain evidence="9">NBRC 32514</strain>
    </source>
</reference>
<proteinExistence type="predicted"/>
<evidence type="ECO:0000259" key="8">
    <source>
        <dbReference type="Pfam" id="PF02163"/>
    </source>
</evidence>
<evidence type="ECO:0000313" key="9">
    <source>
        <dbReference type="EMBL" id="KAJ1720334.1"/>
    </source>
</evidence>
<dbReference type="PRINTS" id="PR01000">
    <property type="entry name" value="SREBPS2PTASE"/>
</dbReference>
<evidence type="ECO:0000256" key="7">
    <source>
        <dbReference type="SAM" id="Phobius"/>
    </source>
</evidence>
<evidence type="ECO:0000256" key="1">
    <source>
        <dbReference type="ARBA" id="ARBA00004127"/>
    </source>
</evidence>
<evidence type="ECO:0000313" key="10">
    <source>
        <dbReference type="Proteomes" id="UP001149813"/>
    </source>
</evidence>
<feature type="domain" description="Peptidase M50" evidence="8">
    <location>
        <begin position="96"/>
        <end position="466"/>
    </location>
</feature>
<dbReference type="PANTHER" id="PTHR13325:SF3">
    <property type="entry name" value="MEMBRANE-BOUND TRANSCRIPTION FACTOR SITE-2 PROTEASE"/>
    <property type="match status" value="1"/>
</dbReference>
<feature type="region of interest" description="Disordered" evidence="6">
    <location>
        <begin position="477"/>
        <end position="512"/>
    </location>
</feature>
<dbReference type="GO" id="GO:0031293">
    <property type="term" value="P:membrane protein intracellular domain proteolysis"/>
    <property type="evidence" value="ECO:0007669"/>
    <property type="project" value="TreeGrafter"/>
</dbReference>
<evidence type="ECO:0000256" key="3">
    <source>
        <dbReference type="ARBA" id="ARBA00022989"/>
    </source>
</evidence>
<dbReference type="GO" id="GO:0012505">
    <property type="term" value="C:endomembrane system"/>
    <property type="evidence" value="ECO:0007669"/>
    <property type="project" value="UniProtKB-SubCell"/>
</dbReference>
<protein>
    <recommendedName>
        <fullName evidence="5">Endopeptidase S2P</fullName>
    </recommendedName>
</protein>
<dbReference type="Proteomes" id="UP001149813">
    <property type="component" value="Unassembled WGS sequence"/>
</dbReference>
<keyword evidence="4 7" id="KW-0472">Membrane</keyword>
<keyword evidence="3 7" id="KW-1133">Transmembrane helix</keyword>
<dbReference type="GO" id="GO:1905897">
    <property type="term" value="P:regulation of response to endoplasmic reticulum stress"/>
    <property type="evidence" value="ECO:0007669"/>
    <property type="project" value="TreeGrafter"/>
</dbReference>
<comment type="subcellular location">
    <subcellularLocation>
        <location evidence="1">Endomembrane system</location>
        <topology evidence="1">Multi-pass membrane protein</topology>
    </subcellularLocation>
</comment>
<dbReference type="Pfam" id="PF02163">
    <property type="entry name" value="Peptidase_M50"/>
    <property type="match status" value="1"/>
</dbReference>
<dbReference type="GO" id="GO:0016020">
    <property type="term" value="C:membrane"/>
    <property type="evidence" value="ECO:0007669"/>
    <property type="project" value="InterPro"/>
</dbReference>
<dbReference type="AlphaFoldDB" id="A0A9W7XXM0"/>
<evidence type="ECO:0000256" key="6">
    <source>
        <dbReference type="SAM" id="MobiDB-lite"/>
    </source>
</evidence>
<comment type="caution">
    <text evidence="9">The sequence shown here is derived from an EMBL/GenBank/DDBJ whole genome shotgun (WGS) entry which is preliminary data.</text>
</comment>
<feature type="compositionally biased region" description="Acidic residues" evidence="6">
    <location>
        <begin position="488"/>
        <end position="498"/>
    </location>
</feature>
<dbReference type="InterPro" id="IPR008915">
    <property type="entry name" value="Peptidase_M50"/>
</dbReference>
<name>A0A9W7XXM0_9FUNG</name>
<dbReference type="EMBL" id="JANBOJ010000270">
    <property type="protein sequence ID" value="KAJ1720334.1"/>
    <property type="molecule type" value="Genomic_DNA"/>
</dbReference>
<feature type="compositionally biased region" description="Low complexity" evidence="6">
    <location>
        <begin position="499"/>
        <end position="512"/>
    </location>
</feature>
<feature type="transmembrane region" description="Helical" evidence="7">
    <location>
        <begin position="94"/>
        <end position="115"/>
    </location>
</feature>
<gene>
    <name evidence="9" type="ORF">LPJ53_005028</name>
</gene>
<dbReference type="OrthoDB" id="7694678at2759"/>
<dbReference type="GO" id="GO:0004222">
    <property type="term" value="F:metalloendopeptidase activity"/>
    <property type="evidence" value="ECO:0007669"/>
    <property type="project" value="InterPro"/>
</dbReference>
<sequence length="554" mass="60160">MVVCLGVLIYAGVQIASLIVVRLLESGIFASIHSVIYTYIWQQTSSGGGMQSMAGRELTKRSLEPPIGYRQPGSDGFQLLYPVIPGVTLPLGHIWYYLLALVICAVVHEFGHAFAAGVLGRVRLRKVGVFVMGIYPGAFVDLPQEHLERQSLWTQLGVVCAGVWHNAVTALFAWLLVYSGGLGWLFTTAGWSHAGDGVVVVDVARSSPLYGKIPLLSTVYQIDDVELSSGAADARYVGSAIAKWTGVLTTTRSNRDTVSSGFCVRTEENVDDGLCCEMSPMFPLGESPDADIYCFEPYELEPERPVYSGRVMFPADYSSMCFDLKAVLERSDEPLRCQRDSDCLKVDPGRIRGNDGSTKRHQSICALPSSPYPGGRVARVHYRTSAGDDEVLIYVGSLTSLWLEVQVSSLMPRWTWLPYRLPSWVESLVQYVLSFSLAFCLLNAIPAWNLDGDHALRLVLLMIQGRGAGSAGTIALDRNSSSDSSQDSNEECDSDVGESDTASSISGSSTSSSAADLDIMELNASYERIHSVATKATTMLLGWCIVGSIVVLAL</sequence>
<dbReference type="PANTHER" id="PTHR13325">
    <property type="entry name" value="PROTEASE M50 MEMBRANE-BOUND TRANSCRIPTION FACTOR SITE 2 PROTEASE"/>
    <property type="match status" value="1"/>
</dbReference>